<proteinExistence type="predicted"/>
<protein>
    <recommendedName>
        <fullName evidence="1">VOC domain-containing protein</fullName>
    </recommendedName>
</protein>
<dbReference type="EMBL" id="BJVC01000005">
    <property type="protein sequence ID" value="GEL02969.1"/>
    <property type="molecule type" value="Genomic_DNA"/>
</dbReference>
<evidence type="ECO:0000313" key="2">
    <source>
        <dbReference type="EMBL" id="GEL02969.1"/>
    </source>
</evidence>
<gene>
    <name evidence="2" type="ORF">SSA02_21320</name>
</gene>
<dbReference type="PANTHER" id="PTHR21366:SF14">
    <property type="entry name" value="GLYOXALASE DOMAIN-CONTAINING PROTEIN 5"/>
    <property type="match status" value="1"/>
</dbReference>
<evidence type="ECO:0000259" key="1">
    <source>
        <dbReference type="PROSITE" id="PS51819"/>
    </source>
</evidence>
<dbReference type="CDD" id="cd07253">
    <property type="entry name" value="GLOD5"/>
    <property type="match status" value="1"/>
</dbReference>
<dbReference type="Proteomes" id="UP000321405">
    <property type="component" value="Unassembled WGS sequence"/>
</dbReference>
<dbReference type="InterPro" id="IPR004360">
    <property type="entry name" value="Glyas_Fos-R_dOase_dom"/>
</dbReference>
<dbReference type="AlphaFoldDB" id="A0A511BRN0"/>
<name>A0A511BRN0_9PROT</name>
<feature type="domain" description="VOC" evidence="1">
    <location>
        <begin position="19"/>
        <end position="140"/>
    </location>
</feature>
<comment type="caution">
    <text evidence="2">The sequence shown here is derived from an EMBL/GenBank/DDBJ whole genome shotgun (WGS) entry which is preliminary data.</text>
</comment>
<dbReference type="InterPro" id="IPR050383">
    <property type="entry name" value="GlyoxalaseI/FosfomycinResist"/>
</dbReference>
<dbReference type="PANTHER" id="PTHR21366">
    <property type="entry name" value="GLYOXALASE FAMILY PROTEIN"/>
    <property type="match status" value="1"/>
</dbReference>
<keyword evidence="3" id="KW-1185">Reference proteome</keyword>
<reference evidence="2 3" key="1">
    <citation type="submission" date="2019-07" db="EMBL/GenBank/DDBJ databases">
        <title>Whole genome shotgun sequence of Swaminathania salitolerans NBRC 104436.</title>
        <authorList>
            <person name="Hosoyama A."/>
            <person name="Uohara A."/>
            <person name="Ohji S."/>
            <person name="Ichikawa N."/>
        </authorList>
    </citation>
    <scope>NUCLEOTIDE SEQUENCE [LARGE SCALE GENOMIC DNA]</scope>
    <source>
        <strain evidence="2 3">NBRC 104436</strain>
    </source>
</reference>
<evidence type="ECO:0000313" key="3">
    <source>
        <dbReference type="Proteomes" id="UP000321405"/>
    </source>
</evidence>
<dbReference type="Pfam" id="PF00903">
    <property type="entry name" value="Glyoxalase"/>
    <property type="match status" value="1"/>
</dbReference>
<dbReference type="SUPFAM" id="SSF54593">
    <property type="entry name" value="Glyoxalase/Bleomycin resistance protein/Dihydroxybiphenyl dioxygenase"/>
    <property type="match status" value="1"/>
</dbReference>
<dbReference type="Gene3D" id="3.10.180.10">
    <property type="entry name" value="2,3-Dihydroxybiphenyl 1,2-Dioxygenase, domain 1"/>
    <property type="match status" value="1"/>
</dbReference>
<dbReference type="PROSITE" id="PS51819">
    <property type="entry name" value="VOC"/>
    <property type="match status" value="1"/>
</dbReference>
<organism evidence="2 3">
    <name type="scientific">Swaminathania salitolerans</name>
    <dbReference type="NCBI Taxonomy" id="182838"/>
    <lineage>
        <taxon>Bacteria</taxon>
        <taxon>Pseudomonadati</taxon>
        <taxon>Pseudomonadota</taxon>
        <taxon>Alphaproteobacteria</taxon>
        <taxon>Acetobacterales</taxon>
        <taxon>Acetobacteraceae</taxon>
        <taxon>Swaminathania</taxon>
    </lineage>
</organism>
<dbReference type="InterPro" id="IPR037523">
    <property type="entry name" value="VOC_core"/>
</dbReference>
<accession>A0A511BRN0</accession>
<dbReference type="InterPro" id="IPR029068">
    <property type="entry name" value="Glyas_Bleomycin-R_OHBP_Dase"/>
</dbReference>
<sequence>MSQASVSESPDLMRFTVDRLDHIVLTVRDRTLSANWYQHVLGMEIEEYGRNNRVSLCFGGQKINLRPMESEGWITAEKAAPGVSDLCFTTAIDSENIIRHLEKCGVTLIEGPVTRIGALGPITSIYIHDPDRNLIEIASYQG</sequence>